<dbReference type="EMBL" id="JBHTJH010000017">
    <property type="protein sequence ID" value="MFD0863652.1"/>
    <property type="molecule type" value="Genomic_DNA"/>
</dbReference>
<name>A0ABW3D2H8_9FLAO</name>
<reference evidence="4" key="1">
    <citation type="journal article" date="2019" name="Int. J. Syst. Evol. Microbiol.">
        <title>The Global Catalogue of Microorganisms (GCM) 10K type strain sequencing project: providing services to taxonomists for standard genome sequencing and annotation.</title>
        <authorList>
            <consortium name="The Broad Institute Genomics Platform"/>
            <consortium name="The Broad Institute Genome Sequencing Center for Infectious Disease"/>
            <person name="Wu L."/>
            <person name="Ma J."/>
        </authorList>
    </citation>
    <scope>NUCLEOTIDE SEQUENCE [LARGE SCALE GENOMIC DNA]</scope>
    <source>
        <strain evidence="4">CCUG 62952</strain>
    </source>
</reference>
<keyword evidence="4" id="KW-1185">Reference proteome</keyword>
<organism evidence="3 4">
    <name type="scientific">Sungkyunkwania multivorans</name>
    <dbReference type="NCBI Taxonomy" id="1173618"/>
    <lineage>
        <taxon>Bacteria</taxon>
        <taxon>Pseudomonadati</taxon>
        <taxon>Bacteroidota</taxon>
        <taxon>Flavobacteriia</taxon>
        <taxon>Flavobacteriales</taxon>
        <taxon>Flavobacteriaceae</taxon>
        <taxon>Sungkyunkwania</taxon>
    </lineage>
</organism>
<feature type="domain" description="DUF6089" evidence="2">
    <location>
        <begin position="4"/>
        <end position="229"/>
    </location>
</feature>
<protein>
    <submittedName>
        <fullName evidence="3">DUF6089 family protein</fullName>
    </submittedName>
</protein>
<feature type="signal peptide" evidence="1">
    <location>
        <begin position="1"/>
        <end position="19"/>
    </location>
</feature>
<gene>
    <name evidence="3" type="ORF">ACFQ1M_15655</name>
</gene>
<evidence type="ECO:0000313" key="3">
    <source>
        <dbReference type="EMBL" id="MFD0863652.1"/>
    </source>
</evidence>
<dbReference type="InterPro" id="IPR045743">
    <property type="entry name" value="DUF6089"/>
</dbReference>
<sequence>MRNHFLALASLLMMHVTYAQINEVGLFLGGSNYIGDIGPTDYISPNNVAFGAFYKWNVRSRYSYRASLSHARIEASDLDSDIVGRRLRGLSFENTVTELSAGVEFNFFDFNLHKDRRLVTPYIFTGLSYFGYDALFFENGQAIRHASHKTFAIPIVLGVKTNISRRFILGAEVGARYTFTDALDGSNPTRDKEPFDELKFGNINTDDWYVFAGITLSYTFTQKPCYCAEEE</sequence>
<feature type="chain" id="PRO_5047226448" evidence="1">
    <location>
        <begin position="20"/>
        <end position="231"/>
    </location>
</feature>
<evidence type="ECO:0000256" key="1">
    <source>
        <dbReference type="SAM" id="SignalP"/>
    </source>
</evidence>
<evidence type="ECO:0000259" key="2">
    <source>
        <dbReference type="Pfam" id="PF19573"/>
    </source>
</evidence>
<proteinExistence type="predicted"/>
<accession>A0ABW3D2H8</accession>
<keyword evidence="1" id="KW-0732">Signal</keyword>
<evidence type="ECO:0000313" key="4">
    <source>
        <dbReference type="Proteomes" id="UP001596978"/>
    </source>
</evidence>
<dbReference type="InterPro" id="IPR011250">
    <property type="entry name" value="OMP/PagP_B-barrel"/>
</dbReference>
<comment type="caution">
    <text evidence="3">The sequence shown here is derived from an EMBL/GenBank/DDBJ whole genome shotgun (WGS) entry which is preliminary data.</text>
</comment>
<dbReference type="Pfam" id="PF19573">
    <property type="entry name" value="DUF6089"/>
    <property type="match status" value="1"/>
</dbReference>
<dbReference type="RefSeq" id="WP_386409879.1">
    <property type="nucleotide sequence ID" value="NZ_JBHTJH010000017.1"/>
</dbReference>
<dbReference type="Proteomes" id="UP001596978">
    <property type="component" value="Unassembled WGS sequence"/>
</dbReference>
<dbReference type="SUPFAM" id="SSF56925">
    <property type="entry name" value="OMPA-like"/>
    <property type="match status" value="1"/>
</dbReference>